<evidence type="ECO:0000313" key="11">
    <source>
        <dbReference type="EMBL" id="KAG0664746.1"/>
    </source>
</evidence>
<accession>A0A9P7B906</accession>
<comment type="caution">
    <text evidence="11">The sequence shown here is derived from an EMBL/GenBank/DDBJ whole genome shotgun (WGS) entry which is preliminary data.</text>
</comment>
<evidence type="ECO:0000256" key="1">
    <source>
        <dbReference type="ARBA" id="ARBA00002791"/>
    </source>
</evidence>
<evidence type="ECO:0000256" key="3">
    <source>
        <dbReference type="ARBA" id="ARBA00004922"/>
    </source>
</evidence>
<keyword evidence="8 10" id="KW-1133">Transmembrane helix</keyword>
<feature type="chain" id="PRO_5040528132" description="Dolichyl-diphosphooligosaccharide--protein glycosyltransferase subunit 1" evidence="10">
    <location>
        <begin position="22"/>
        <end position="471"/>
    </location>
</feature>
<evidence type="ECO:0000256" key="6">
    <source>
        <dbReference type="ARBA" id="ARBA00022729"/>
    </source>
</evidence>
<dbReference type="InterPro" id="IPR007676">
    <property type="entry name" value="Ribophorin_I"/>
</dbReference>
<dbReference type="GO" id="GO:0008250">
    <property type="term" value="C:oligosaccharyltransferase complex"/>
    <property type="evidence" value="ECO:0007669"/>
    <property type="project" value="UniProtKB-UniRule"/>
</dbReference>
<comment type="similarity">
    <text evidence="4 10">Belongs to the OST1 family.</text>
</comment>
<evidence type="ECO:0000256" key="8">
    <source>
        <dbReference type="ARBA" id="ARBA00022989"/>
    </source>
</evidence>
<evidence type="ECO:0000256" key="2">
    <source>
        <dbReference type="ARBA" id="ARBA00004115"/>
    </source>
</evidence>
<protein>
    <recommendedName>
        <fullName evidence="10">Dolichyl-diphosphooligosaccharide--protein glycosyltransferase subunit 1</fullName>
    </recommendedName>
</protein>
<dbReference type="PANTHER" id="PTHR21049:SF0">
    <property type="entry name" value="DOLICHYL-DIPHOSPHOOLIGOSACCHARIDE--PROTEIN GLYCOSYLTRANSFERASE SUBUNIT 1"/>
    <property type="match status" value="1"/>
</dbReference>
<comment type="subunit">
    <text evidence="10">Component of the oligosaccharyltransferase (OST) complex.</text>
</comment>
<reference evidence="11 12" key="1">
    <citation type="submission" date="2020-11" db="EMBL/GenBank/DDBJ databases">
        <title>Kefir isolates.</title>
        <authorList>
            <person name="Marcisauskas S."/>
            <person name="Kim Y."/>
            <person name="Blasche S."/>
        </authorList>
    </citation>
    <scope>NUCLEOTIDE SEQUENCE [LARGE SCALE GENOMIC DNA]</scope>
    <source>
        <strain evidence="11 12">OG2</strain>
    </source>
</reference>
<feature type="transmembrane region" description="Helical" evidence="10">
    <location>
        <begin position="446"/>
        <end position="468"/>
    </location>
</feature>
<dbReference type="PANTHER" id="PTHR21049">
    <property type="entry name" value="RIBOPHORIN I"/>
    <property type="match status" value="1"/>
</dbReference>
<dbReference type="Pfam" id="PF04597">
    <property type="entry name" value="Ribophorin_I"/>
    <property type="match status" value="1"/>
</dbReference>
<evidence type="ECO:0000256" key="4">
    <source>
        <dbReference type="ARBA" id="ARBA00008905"/>
    </source>
</evidence>
<dbReference type="OrthoDB" id="310030at2759"/>
<organism evidence="11 12">
    <name type="scientific">Maudiozyma exigua</name>
    <name type="common">Yeast</name>
    <name type="synonym">Kazachstania exigua</name>
    <dbReference type="NCBI Taxonomy" id="34358"/>
    <lineage>
        <taxon>Eukaryota</taxon>
        <taxon>Fungi</taxon>
        <taxon>Dikarya</taxon>
        <taxon>Ascomycota</taxon>
        <taxon>Saccharomycotina</taxon>
        <taxon>Saccharomycetes</taxon>
        <taxon>Saccharomycetales</taxon>
        <taxon>Saccharomycetaceae</taxon>
        <taxon>Maudiozyma</taxon>
    </lineage>
</organism>
<comment type="function">
    <text evidence="1 10">Subunit of the oligosaccharyl transferase (OST) complex that catalyzes the initial transfer of a defined glycan (Glc(3)Man(9)GlcNAc(2) in eukaryotes) from the lipid carrier dolichol-pyrophosphate to an asparagine residue within an Asn-X-Ser/Thr consensus motif in nascent polypeptide chains, the first step in protein N-glycosylation. N-glycosylation occurs cotranslationally and the complex associates with the Sec61 complex at the channel-forming translocon complex that mediates protein translocation across the endoplasmic reticulum (ER). All subunits are required for a maximal enzyme activity.</text>
</comment>
<proteinExistence type="inferred from homology"/>
<evidence type="ECO:0000256" key="10">
    <source>
        <dbReference type="RuleBase" id="RU361143"/>
    </source>
</evidence>
<dbReference type="GO" id="GO:0018279">
    <property type="term" value="P:protein N-linked glycosylation via asparagine"/>
    <property type="evidence" value="ECO:0007669"/>
    <property type="project" value="TreeGrafter"/>
</dbReference>
<gene>
    <name evidence="11" type="primary">OST1</name>
    <name evidence="11" type="ORF">C6P45_000542</name>
</gene>
<keyword evidence="5 10" id="KW-0812">Transmembrane</keyword>
<feature type="signal peptide" evidence="10">
    <location>
        <begin position="1"/>
        <end position="21"/>
    </location>
</feature>
<evidence type="ECO:0000256" key="9">
    <source>
        <dbReference type="ARBA" id="ARBA00023136"/>
    </source>
</evidence>
<keyword evidence="9 10" id="KW-0472">Membrane</keyword>
<evidence type="ECO:0000256" key="7">
    <source>
        <dbReference type="ARBA" id="ARBA00022824"/>
    </source>
</evidence>
<keyword evidence="7 10" id="KW-0256">Endoplasmic reticulum</keyword>
<evidence type="ECO:0000313" key="12">
    <source>
        <dbReference type="Proteomes" id="UP000750334"/>
    </source>
</evidence>
<keyword evidence="12" id="KW-1185">Reference proteome</keyword>
<keyword evidence="6 10" id="KW-0732">Signal</keyword>
<dbReference type="EMBL" id="PUHR01000117">
    <property type="protein sequence ID" value="KAG0664746.1"/>
    <property type="molecule type" value="Genomic_DNA"/>
</dbReference>
<comment type="pathway">
    <text evidence="3 10">Protein modification; protein glycosylation.</text>
</comment>
<evidence type="ECO:0000256" key="5">
    <source>
        <dbReference type="ARBA" id="ARBA00022692"/>
    </source>
</evidence>
<comment type="subcellular location">
    <subcellularLocation>
        <location evidence="2 10">Endoplasmic reticulum membrane</location>
        <topology evidence="2 10">Single-pass type I membrane protein</topology>
    </subcellularLocation>
</comment>
<name>A0A9P7B906_MAUEX</name>
<dbReference type="AlphaFoldDB" id="A0A9P7B906"/>
<dbReference type="Proteomes" id="UP000750334">
    <property type="component" value="Unassembled WGS sequence"/>
</dbReference>
<sequence>MLFTRFWFLTAIVTLIKFVVSEDDFIPPNSWENKEFKKTIEVSNSFTTENLELTIINIDSEPVTQYFLPIPTELLPKISMFTAAYMSEESFIQCMLVPGVHTLADGTQVSYGVIQFEAPVAPGEEIALLAKIHLAVTGTPFPEEIGMDDTQSLALEVNRYPISPYLSKTVSVDVAGAEDFIELTPAQSDDEAGILLTGQFKYGPFHNVPPFTSSWAKVSYPVDYPLITVTDLKRDIWISHWGHTAEFQEYYEIKNQGAKLKNGFSRVEFMKRVQRTEGKGGNFIGVLGLAMTENSTDPYVTDKVGKVSSVMREEDKLLLKPRFPVFGGWAYNFTVGWTNTLEDFLHTSNTEQDAFVIALPVLNGPPDTIYRNAEVSVILPEGAEVIDVGSPLPFANATVTREYSYFDLADGHAKLTFYYSNLISELGSGELVVKYKLNANSLYQKALYISYYVFGALMTVFVLINLNLNIK</sequence>